<accession>A0A845B8C2</accession>
<sequence length="72" mass="8342">MDERTDKRMLAEPAVETAPSRPERARKGTPDAAFDLWLQRGLHAMYDDVAREPIPEELLRLIEQDRAQDPKK</sequence>
<protein>
    <recommendedName>
        <fullName evidence="2">Anti-sigma factor NepR domain-containing protein</fullName>
    </recommendedName>
</protein>
<dbReference type="OrthoDB" id="7366948at2"/>
<name>A0A845B8C2_9PROT</name>
<evidence type="ECO:0000313" key="4">
    <source>
        <dbReference type="Proteomes" id="UP000460715"/>
    </source>
</evidence>
<feature type="compositionally biased region" description="Basic and acidic residues" evidence="1">
    <location>
        <begin position="1"/>
        <end position="10"/>
    </location>
</feature>
<dbReference type="InterPro" id="IPR041649">
    <property type="entry name" value="NepR"/>
</dbReference>
<dbReference type="Pfam" id="PF18557">
    <property type="entry name" value="NepR"/>
    <property type="match status" value="1"/>
</dbReference>
<keyword evidence="4" id="KW-1185">Reference proteome</keyword>
<reference evidence="3 4" key="1">
    <citation type="submission" date="2019-03" db="EMBL/GenBank/DDBJ databases">
        <title>Roseomonas sp. a novel Roseomonas species isolated from Sea whip Gorgonian.</title>
        <authorList>
            <person name="Li F."/>
            <person name="Pan X."/>
            <person name="Huang S."/>
            <person name="Li Z."/>
            <person name="Meng B."/>
        </authorList>
    </citation>
    <scope>NUCLEOTIDE SEQUENCE [LARGE SCALE GENOMIC DNA]</scope>
    <source>
        <strain evidence="3 4">M0104</strain>
    </source>
</reference>
<evidence type="ECO:0000259" key="2">
    <source>
        <dbReference type="Pfam" id="PF18557"/>
    </source>
</evidence>
<organism evidence="3 4">
    <name type="scientific">Teichococcus coralli</name>
    <dbReference type="NCBI Taxonomy" id="2545983"/>
    <lineage>
        <taxon>Bacteria</taxon>
        <taxon>Pseudomonadati</taxon>
        <taxon>Pseudomonadota</taxon>
        <taxon>Alphaproteobacteria</taxon>
        <taxon>Acetobacterales</taxon>
        <taxon>Roseomonadaceae</taxon>
        <taxon>Roseomonas</taxon>
    </lineage>
</organism>
<gene>
    <name evidence="3" type="ORF">E0493_06315</name>
</gene>
<comment type="caution">
    <text evidence="3">The sequence shown here is derived from an EMBL/GenBank/DDBJ whole genome shotgun (WGS) entry which is preliminary data.</text>
</comment>
<evidence type="ECO:0000256" key="1">
    <source>
        <dbReference type="SAM" id="MobiDB-lite"/>
    </source>
</evidence>
<dbReference type="AlphaFoldDB" id="A0A845B8C2"/>
<dbReference type="RefSeq" id="WP_160936088.1">
    <property type="nucleotide sequence ID" value="NZ_SNVJ01000004.1"/>
</dbReference>
<evidence type="ECO:0000313" key="3">
    <source>
        <dbReference type="EMBL" id="MXP62965.1"/>
    </source>
</evidence>
<feature type="region of interest" description="Disordered" evidence="1">
    <location>
        <begin position="1"/>
        <end position="28"/>
    </location>
</feature>
<proteinExistence type="predicted"/>
<feature type="domain" description="Anti-sigma factor NepR" evidence="2">
    <location>
        <begin position="40"/>
        <end position="64"/>
    </location>
</feature>
<dbReference type="EMBL" id="SNVJ01000004">
    <property type="protein sequence ID" value="MXP62965.1"/>
    <property type="molecule type" value="Genomic_DNA"/>
</dbReference>
<dbReference type="Proteomes" id="UP000460715">
    <property type="component" value="Unassembled WGS sequence"/>
</dbReference>